<keyword evidence="5 8" id="KW-0812">Transmembrane</keyword>
<keyword evidence="7 8" id="KW-0472">Membrane</keyword>
<sequence length="550" mass="59465">MSAQTGGLSRRLRTFRTQSPGTLLAASVFAAMAVTPVAVLLYSFLTPEQDIWRHMAEHVLPGLVGNTIALLALVIPMTAILGVGLGWLTTVCDYPGRKFFSWALTLPLAVPPYVYAFVYLGLLDFAGPVQTTIRQVLPGIGFVDIRNVFGVAAILSMAFYPYVYLLCRSAFLTQGRTAMEAARTLGLSPSRAFFRVAIPMARPWIAAGVTLVCMETLGDFGAVSIFNYDTFTTAIYKAWFGLFSLKAASQLSAVLVAFVLVMLALEQRFRARLRFTEAGRSGTPALHLRLTGAGKWLAFALSSLIFVFAFAVPCLQLLLWAWKAAGPNTARYLQLGKDTLMLGLITAVATSAVSLLLAYARRSNPRTGWIIRIATLGYAMPGTILAVGIFIPAAFIDNTMLDFIASLTGAPMSPFIQGSLALLVIAYTVRFLAAGFGSVDSAMQRITPSVVEAARTMGCHGAALVRRVHLPMTRTGIFTAAILVLVDVMKELPVTLMMRPFGWDTLAVKIYEFTSEGEWKMAATPALVLIAAGLVPIMLLTGKTETRNKS</sequence>
<gene>
    <name evidence="10" type="ORF">SAMN05421830_105178</name>
</gene>
<dbReference type="Gene3D" id="1.10.3720.10">
    <property type="entry name" value="MetI-like"/>
    <property type="match status" value="2"/>
</dbReference>
<dbReference type="Pfam" id="PF00528">
    <property type="entry name" value="BPD_transp_1"/>
    <property type="match status" value="2"/>
</dbReference>
<dbReference type="CDD" id="cd06261">
    <property type="entry name" value="TM_PBP2"/>
    <property type="match status" value="2"/>
</dbReference>
<dbReference type="InterPro" id="IPR000515">
    <property type="entry name" value="MetI-like"/>
</dbReference>
<dbReference type="PANTHER" id="PTHR43357:SF3">
    <property type="entry name" value="FE(3+)-TRANSPORT SYSTEM PERMEASE PROTEIN FBPB 2"/>
    <property type="match status" value="1"/>
</dbReference>
<feature type="transmembrane region" description="Helical" evidence="8">
    <location>
        <begin position="238"/>
        <end position="265"/>
    </location>
</feature>
<comment type="similarity">
    <text evidence="8">Belongs to the binding-protein-dependent transport system permease family.</text>
</comment>
<comment type="subcellular location">
    <subcellularLocation>
        <location evidence="1">Cell inner membrane</location>
        <topology evidence="1">Multi-pass membrane protein</topology>
    </subcellularLocation>
    <subcellularLocation>
        <location evidence="8">Cell membrane</location>
        <topology evidence="8">Multi-pass membrane protein</topology>
    </subcellularLocation>
</comment>
<evidence type="ECO:0000256" key="8">
    <source>
        <dbReference type="RuleBase" id="RU363032"/>
    </source>
</evidence>
<feature type="transmembrane region" description="Helical" evidence="8">
    <location>
        <begin position="476"/>
        <end position="501"/>
    </location>
</feature>
<feature type="transmembrane region" description="Helical" evidence="8">
    <location>
        <begin position="296"/>
        <end position="320"/>
    </location>
</feature>
<keyword evidence="11" id="KW-1185">Reference proteome</keyword>
<dbReference type="OrthoDB" id="9795403at2"/>
<dbReference type="FunFam" id="1.10.3720.10:FF:000088">
    <property type="entry name" value="Iron(III) ABC transporter, permease protein"/>
    <property type="match status" value="1"/>
</dbReference>
<feature type="transmembrane region" description="Helical" evidence="8">
    <location>
        <begin position="340"/>
        <end position="359"/>
    </location>
</feature>
<dbReference type="SUPFAM" id="SSF161098">
    <property type="entry name" value="MetI-like"/>
    <property type="match status" value="2"/>
</dbReference>
<dbReference type="PANTHER" id="PTHR43357">
    <property type="entry name" value="INNER MEMBRANE ABC TRANSPORTER PERMEASE PROTEIN YDCV"/>
    <property type="match status" value="1"/>
</dbReference>
<evidence type="ECO:0000256" key="7">
    <source>
        <dbReference type="ARBA" id="ARBA00023136"/>
    </source>
</evidence>
<dbReference type="EMBL" id="FOTO01000005">
    <property type="protein sequence ID" value="SFL72715.1"/>
    <property type="molecule type" value="Genomic_DNA"/>
</dbReference>
<name>A0A8G2C2X4_DESNO</name>
<feature type="transmembrane region" description="Helical" evidence="8">
    <location>
        <begin position="521"/>
        <end position="540"/>
    </location>
</feature>
<feature type="domain" description="ABC transmembrane type-1" evidence="9">
    <location>
        <begin position="64"/>
        <end position="264"/>
    </location>
</feature>
<evidence type="ECO:0000256" key="1">
    <source>
        <dbReference type="ARBA" id="ARBA00004429"/>
    </source>
</evidence>
<accession>A0A8G2C2X4</accession>
<keyword evidence="6 8" id="KW-1133">Transmembrane helix</keyword>
<feature type="transmembrane region" description="Helical" evidence="8">
    <location>
        <begin position="99"/>
        <end position="122"/>
    </location>
</feature>
<dbReference type="PROSITE" id="PS50928">
    <property type="entry name" value="ABC_TM1"/>
    <property type="match status" value="2"/>
</dbReference>
<evidence type="ECO:0000313" key="10">
    <source>
        <dbReference type="EMBL" id="SFL72715.1"/>
    </source>
</evidence>
<comment type="caution">
    <text evidence="10">The sequence shown here is derived from an EMBL/GenBank/DDBJ whole genome shotgun (WGS) entry which is preliminary data.</text>
</comment>
<proteinExistence type="inferred from homology"/>
<dbReference type="GO" id="GO:0055085">
    <property type="term" value="P:transmembrane transport"/>
    <property type="evidence" value="ECO:0007669"/>
    <property type="project" value="InterPro"/>
</dbReference>
<evidence type="ECO:0000256" key="6">
    <source>
        <dbReference type="ARBA" id="ARBA00022989"/>
    </source>
</evidence>
<evidence type="ECO:0000256" key="4">
    <source>
        <dbReference type="ARBA" id="ARBA00022519"/>
    </source>
</evidence>
<evidence type="ECO:0000259" key="9">
    <source>
        <dbReference type="PROSITE" id="PS50928"/>
    </source>
</evidence>
<evidence type="ECO:0000256" key="3">
    <source>
        <dbReference type="ARBA" id="ARBA00022475"/>
    </source>
</evidence>
<dbReference type="RefSeq" id="WP_092191915.1">
    <property type="nucleotide sequence ID" value="NZ_FOTO01000005.1"/>
</dbReference>
<feature type="transmembrane region" description="Helical" evidence="8">
    <location>
        <begin position="148"/>
        <end position="167"/>
    </location>
</feature>
<dbReference type="AlphaFoldDB" id="A0A8G2C2X4"/>
<protein>
    <submittedName>
        <fullName evidence="10">Iron(III) transport system permease protein</fullName>
    </submittedName>
</protein>
<organism evidence="10 11">
    <name type="scientific">Desulfomicrobium norvegicum (strain DSM 1741 / NCIMB 8310)</name>
    <name type="common">Desulfovibrio baculatus (strain Norway 4)</name>
    <name type="synonym">Desulfovibrio desulfuricans (strain Norway 4)</name>
    <dbReference type="NCBI Taxonomy" id="52561"/>
    <lineage>
        <taxon>Bacteria</taxon>
        <taxon>Pseudomonadati</taxon>
        <taxon>Thermodesulfobacteriota</taxon>
        <taxon>Desulfovibrionia</taxon>
        <taxon>Desulfovibrionales</taxon>
        <taxon>Desulfomicrobiaceae</taxon>
        <taxon>Desulfomicrobium</taxon>
    </lineage>
</organism>
<reference evidence="10 11" key="1">
    <citation type="submission" date="2016-10" db="EMBL/GenBank/DDBJ databases">
        <authorList>
            <person name="Varghese N."/>
            <person name="Submissions S."/>
        </authorList>
    </citation>
    <scope>NUCLEOTIDE SEQUENCE [LARGE SCALE GENOMIC DNA]</scope>
    <source>
        <strain evidence="10 11">DSM 1741</strain>
    </source>
</reference>
<dbReference type="Proteomes" id="UP000199581">
    <property type="component" value="Unassembled WGS sequence"/>
</dbReference>
<evidence type="ECO:0000256" key="5">
    <source>
        <dbReference type="ARBA" id="ARBA00022692"/>
    </source>
</evidence>
<feature type="transmembrane region" description="Helical" evidence="8">
    <location>
        <begin position="204"/>
        <end position="226"/>
    </location>
</feature>
<feature type="domain" description="ABC transmembrane type-1" evidence="9">
    <location>
        <begin position="336"/>
        <end position="540"/>
    </location>
</feature>
<dbReference type="InterPro" id="IPR035906">
    <property type="entry name" value="MetI-like_sf"/>
</dbReference>
<feature type="transmembrane region" description="Helical" evidence="8">
    <location>
        <begin position="371"/>
        <end position="395"/>
    </location>
</feature>
<feature type="transmembrane region" description="Helical" evidence="8">
    <location>
        <begin position="64"/>
        <end position="87"/>
    </location>
</feature>
<keyword evidence="3" id="KW-1003">Cell membrane</keyword>
<keyword evidence="4" id="KW-0997">Cell inner membrane</keyword>
<dbReference type="GO" id="GO:0005886">
    <property type="term" value="C:plasma membrane"/>
    <property type="evidence" value="ECO:0007669"/>
    <property type="project" value="UniProtKB-SubCell"/>
</dbReference>
<evidence type="ECO:0000313" key="11">
    <source>
        <dbReference type="Proteomes" id="UP000199581"/>
    </source>
</evidence>
<feature type="transmembrane region" description="Helical" evidence="8">
    <location>
        <begin position="21"/>
        <end position="44"/>
    </location>
</feature>
<feature type="transmembrane region" description="Helical" evidence="8">
    <location>
        <begin position="415"/>
        <end position="436"/>
    </location>
</feature>
<keyword evidence="2 8" id="KW-0813">Transport</keyword>
<evidence type="ECO:0000256" key="2">
    <source>
        <dbReference type="ARBA" id="ARBA00022448"/>
    </source>
</evidence>